<feature type="signal peptide" evidence="1">
    <location>
        <begin position="1"/>
        <end position="16"/>
    </location>
</feature>
<dbReference type="SUPFAM" id="SSF53850">
    <property type="entry name" value="Periplasmic binding protein-like II"/>
    <property type="match status" value="1"/>
</dbReference>
<evidence type="ECO:0000313" key="2">
    <source>
        <dbReference type="EMBL" id="MBW8286170.1"/>
    </source>
</evidence>
<name>A0ABS7F7V2_9NEIS</name>
<reference evidence="2 3" key="1">
    <citation type="submission" date="2021-05" db="EMBL/GenBank/DDBJ databases">
        <title>Draft Whole Genome Sequencing Of Biosensor Chromobacterium violaceum Strain CV026 Reveals A Regulatory RNA In Chromobacterium violaceum Phenotype Regulatory Network.</title>
        <authorList>
            <person name="Hong K.W."/>
            <person name="Chan K.G."/>
            <person name="Chang C.-Y."/>
        </authorList>
    </citation>
    <scope>NUCLEOTIDE SEQUENCE [LARGE SCALE GENOMIC DNA]</scope>
    <source>
        <strain evidence="2 3">ATCC 31532</strain>
    </source>
</reference>
<dbReference type="GeneID" id="89683594"/>
<dbReference type="EMBL" id="JAHDTB010000001">
    <property type="protein sequence ID" value="MBW8286170.1"/>
    <property type="molecule type" value="Genomic_DNA"/>
</dbReference>
<dbReference type="Gene3D" id="3.40.190.10">
    <property type="entry name" value="Periplasmic binding protein-like II"/>
    <property type="match status" value="1"/>
</dbReference>
<dbReference type="Proteomes" id="UP000711178">
    <property type="component" value="Unassembled WGS sequence"/>
</dbReference>
<evidence type="ECO:0000256" key="1">
    <source>
        <dbReference type="SAM" id="SignalP"/>
    </source>
</evidence>
<gene>
    <name evidence="2" type="ORF">KIF53_00790</name>
</gene>
<organism evidence="2 3">
    <name type="scientific">Chromobacterium subtsugae</name>
    <dbReference type="NCBI Taxonomy" id="251747"/>
    <lineage>
        <taxon>Bacteria</taxon>
        <taxon>Pseudomonadati</taxon>
        <taxon>Pseudomonadota</taxon>
        <taxon>Betaproteobacteria</taxon>
        <taxon>Neisseriales</taxon>
        <taxon>Chromobacteriaceae</taxon>
        <taxon>Chromobacterium</taxon>
    </lineage>
</organism>
<sequence>MWRWLLLLCLAPAVLAAEPMRVVYPAGDSADAFRYDDIRELLRAALDKTADAYGPYTLQPSSWPMDEERSLEELRRGHAVNVAWSSTSEARELNLLPVRVDLRKGLLGYRIALIDGKRQPEFDQVHSRTDLGRFLIGQGKGWGDIKVYQAADLRVSTGRYDMLFGMLSQRRFDLLPRSVLEVFDEYRHFHGKYPNLEVEQRLLFYYPWPYYFFCNRDDPALAERLRLGLARMRADGSFDAIFWKYHRDALRQARMSERRLIPFANPLLPDSAPLNDKSMWYDPLRDRPPKP</sequence>
<keyword evidence="1" id="KW-0732">Signal</keyword>
<evidence type="ECO:0000313" key="3">
    <source>
        <dbReference type="Proteomes" id="UP000711178"/>
    </source>
</evidence>
<accession>A0ABS7F7V2</accession>
<feature type="chain" id="PRO_5047054529" evidence="1">
    <location>
        <begin position="17"/>
        <end position="291"/>
    </location>
</feature>
<protein>
    <submittedName>
        <fullName evidence="2">Amino acid ABC transporter substrate-binding protein</fullName>
    </submittedName>
</protein>
<comment type="caution">
    <text evidence="2">The sequence shown here is derived from an EMBL/GenBank/DDBJ whole genome shotgun (WGS) entry which is preliminary data.</text>
</comment>
<dbReference type="RefSeq" id="WP_043572821.1">
    <property type="nucleotide sequence ID" value="NZ_CP142381.1"/>
</dbReference>
<proteinExistence type="predicted"/>
<keyword evidence="3" id="KW-1185">Reference proteome</keyword>